<dbReference type="RefSeq" id="WP_118175259.1">
    <property type="nucleotide sequence ID" value="NZ_JAQEAO010000034.1"/>
</dbReference>
<proteinExistence type="predicted"/>
<gene>
    <name evidence="2" type="ORF">DW674_03540</name>
</gene>
<dbReference type="EMBL" id="QRHE01000002">
    <property type="protein sequence ID" value="RHF52986.1"/>
    <property type="molecule type" value="Genomic_DNA"/>
</dbReference>
<evidence type="ECO:0000313" key="2">
    <source>
        <dbReference type="EMBL" id="RHF52986.1"/>
    </source>
</evidence>
<feature type="signal peptide" evidence="1">
    <location>
        <begin position="1"/>
        <end position="34"/>
    </location>
</feature>
<dbReference type="OrthoDB" id="1660934at2"/>
<name>A0A414NZD7_9FIRM</name>
<sequence length="435" mass="50179">MIGRIGKRGIWRGLALGCLLAAALPLVQPAASEAAGNIWMDENAEVQAKSFKKVVLFPIRYLDAPDGRVDQFQGYNAALAKRIQKRIKRTNFMNFEDPGDTKAADKKREKREILRDNPAYHELLRHFGSEAERAKAVYDTTGAEGYLLPHIRYEQERVDHSPATWTRVKMERYYDIENGPQGDKSKCNYQSWYADHLIPAHDSTLQMLDMDFRLYDAATGKEAMTLIDYYRNYGVDQWHAFDQIAKNFTGDWNRLKKDSDRKVPAGAPTLGFRNLELPWNASQDEFAIKTIYYAYKDEAGDDLRRVKVDYAPNGGRYYVTGAITDYARGETWCPPTASAVTVRDRTEEFKWYDDKGNEHKGRRVYYKTEISDSYGYYRFWYRAAAKLSLVDSRTGDVVLSRYIEAEDPGRYANALREIFKRFYKDVDKAIGVSDD</sequence>
<dbReference type="AlphaFoldDB" id="A0A414NZD7"/>
<reference evidence="2 3" key="1">
    <citation type="submission" date="2018-08" db="EMBL/GenBank/DDBJ databases">
        <title>A genome reference for cultivated species of the human gut microbiota.</title>
        <authorList>
            <person name="Zou Y."/>
            <person name="Xue W."/>
            <person name="Luo G."/>
        </authorList>
    </citation>
    <scope>NUCLEOTIDE SEQUENCE [LARGE SCALE GENOMIC DNA]</scope>
    <source>
        <strain evidence="2 3">AM25-21AC</strain>
    </source>
</reference>
<keyword evidence="1" id="KW-0732">Signal</keyword>
<protein>
    <submittedName>
        <fullName evidence="2">Uncharacterized protein</fullName>
    </submittedName>
</protein>
<feature type="chain" id="PRO_5019024345" evidence="1">
    <location>
        <begin position="35"/>
        <end position="435"/>
    </location>
</feature>
<evidence type="ECO:0000256" key="1">
    <source>
        <dbReference type="SAM" id="SignalP"/>
    </source>
</evidence>
<organism evidence="2 3">
    <name type="scientific">Mitsuokella multacida</name>
    <dbReference type="NCBI Taxonomy" id="52226"/>
    <lineage>
        <taxon>Bacteria</taxon>
        <taxon>Bacillati</taxon>
        <taxon>Bacillota</taxon>
        <taxon>Negativicutes</taxon>
        <taxon>Selenomonadales</taxon>
        <taxon>Selenomonadaceae</taxon>
        <taxon>Mitsuokella</taxon>
    </lineage>
</organism>
<evidence type="ECO:0000313" key="3">
    <source>
        <dbReference type="Proteomes" id="UP000283442"/>
    </source>
</evidence>
<comment type="caution">
    <text evidence="2">The sequence shown here is derived from an EMBL/GenBank/DDBJ whole genome shotgun (WGS) entry which is preliminary data.</text>
</comment>
<dbReference type="Proteomes" id="UP000283442">
    <property type="component" value="Unassembled WGS sequence"/>
</dbReference>
<accession>A0A414NZD7</accession>